<dbReference type="PROSITE" id="PS51217">
    <property type="entry name" value="UVRD_HELICASE_CTER"/>
    <property type="match status" value="1"/>
</dbReference>
<dbReference type="GO" id="GO:0003677">
    <property type="term" value="F:DNA binding"/>
    <property type="evidence" value="ECO:0007669"/>
    <property type="project" value="UniProtKB-KW"/>
</dbReference>
<keyword evidence="7" id="KW-0413">Isomerase</keyword>
<dbReference type="GO" id="GO:0016887">
    <property type="term" value="F:ATP hydrolysis activity"/>
    <property type="evidence" value="ECO:0007669"/>
    <property type="project" value="RHEA"/>
</dbReference>
<dbReference type="InterPro" id="IPR014016">
    <property type="entry name" value="UvrD-like_ATP-bd"/>
</dbReference>
<dbReference type="InterPro" id="IPR000212">
    <property type="entry name" value="DNA_helicase_UvrD/REP"/>
</dbReference>
<proteinExistence type="inferred from homology"/>
<organism evidence="11 12">
    <name type="scientific">Metamycoplasma cloacale</name>
    <dbReference type="NCBI Taxonomy" id="92401"/>
    <lineage>
        <taxon>Bacteria</taxon>
        <taxon>Bacillati</taxon>
        <taxon>Mycoplasmatota</taxon>
        <taxon>Mycoplasmoidales</taxon>
        <taxon>Metamycoplasmataceae</taxon>
        <taxon>Metamycoplasma</taxon>
    </lineage>
</organism>
<dbReference type="CDD" id="cd18807">
    <property type="entry name" value="SF1_C_UvrD"/>
    <property type="match status" value="1"/>
</dbReference>
<evidence type="ECO:0000256" key="4">
    <source>
        <dbReference type="ARBA" id="ARBA00022806"/>
    </source>
</evidence>
<keyword evidence="3" id="KW-0378">Hydrolase</keyword>
<dbReference type="EMBL" id="CP030103">
    <property type="protein sequence ID" value="AWX42532.1"/>
    <property type="molecule type" value="Genomic_DNA"/>
</dbReference>
<dbReference type="InterPro" id="IPR014017">
    <property type="entry name" value="DNA_helicase_UvrD-like_C"/>
</dbReference>
<evidence type="ECO:0000256" key="1">
    <source>
        <dbReference type="ARBA" id="ARBA00009922"/>
    </source>
</evidence>
<evidence type="ECO:0000256" key="7">
    <source>
        <dbReference type="ARBA" id="ARBA00023235"/>
    </source>
</evidence>
<keyword evidence="6" id="KW-0238">DNA-binding</keyword>
<dbReference type="Proteomes" id="UP000249865">
    <property type="component" value="Chromosome"/>
</dbReference>
<dbReference type="InterPro" id="IPR013986">
    <property type="entry name" value="DExx_box_DNA_helicase_dom_sf"/>
</dbReference>
<dbReference type="GO" id="GO:0005829">
    <property type="term" value="C:cytosol"/>
    <property type="evidence" value="ECO:0007669"/>
    <property type="project" value="TreeGrafter"/>
</dbReference>
<keyword evidence="2" id="KW-0547">Nucleotide-binding</keyword>
<comment type="catalytic activity">
    <reaction evidence="8">
        <text>Couples ATP hydrolysis with the unwinding of duplex DNA by translocating in the 3'-5' direction.</text>
        <dbReference type="EC" id="5.6.2.4"/>
    </reaction>
</comment>
<dbReference type="PROSITE" id="PS51198">
    <property type="entry name" value="UVRD_HELICASE_ATP_BIND"/>
    <property type="match status" value="1"/>
</dbReference>
<evidence type="ECO:0000256" key="5">
    <source>
        <dbReference type="ARBA" id="ARBA00022840"/>
    </source>
</evidence>
<dbReference type="KEGG" id="mclo:DK849_00310"/>
<dbReference type="Pfam" id="PF13361">
    <property type="entry name" value="UvrD_C"/>
    <property type="match status" value="1"/>
</dbReference>
<sequence>MNKLDLETLNTQQRAAILHTDGPLRIVAGAGSGKTRVLTHKIAYLIQEENISSRDILAVTFSNKAANEMKERVIGLLGNTEIGEINIYTFHSLCARILRKEIHNMNYPNDFQILDESDQKEVLKLVYNELDISATIYTYGSILSFIQNQKNDSKSPEDLLNDEDYKNDVRAKIYQAYQRHLDIAHSLDFDDLLVFVYRLFYDPKYEGISKKWENRFKYVLVDEFQDTSKLQYDIVKKLAYSKNLTIVGDPDQTIYSWRNADINLILNFDKDFENVKTIKLEQNYRSTGNILNVANKLIKHNKLRLQKELFTINENGENIEFFCGHSEEAEARWIANQISDLKRNRVQLKNIAILFRINSYSRAIEEALISENTIYKLFGSIKFYQREEIKVALAYLRVIYDGSEISLMKIINKPSRRIGDATIEKLLKFARANNVDLFSCLENRLNEIKQELNLPLETLKNIASLVNNIRWARKAIHTNKIHLTLKELMINKIQYFEEFKKNEEEYEEKMNNFSSLIKAIENWQTKKPNGTIDEYLQEITLILDRDVDDDAASYVSLMTVHNAKGLEFDYVFVAGLAENIFPLRRAISISPKIDFSFLANNKNIKQENQEGLEEERRLAYVAFTRAKTKLFLSFAIGKGGTIRSRFLSEAGIKKTNSIETASSFSISKNINENVNLIPGDFITHKTYGRGEVLEVVDNIIHVKFGDTKKVKTFDKYHPAIKKLIEDSNA</sequence>
<evidence type="ECO:0000256" key="2">
    <source>
        <dbReference type="ARBA" id="ARBA00022741"/>
    </source>
</evidence>
<dbReference type="PANTHER" id="PTHR11070:SF2">
    <property type="entry name" value="ATP-DEPENDENT DNA HELICASE SRS2"/>
    <property type="match status" value="1"/>
</dbReference>
<dbReference type="GO" id="GO:0005524">
    <property type="term" value="F:ATP binding"/>
    <property type="evidence" value="ECO:0007669"/>
    <property type="project" value="UniProtKB-UniRule"/>
</dbReference>
<protein>
    <recommendedName>
        <fullName evidence="9">DNA 3'-5' helicase</fullName>
        <ecNumber evidence="9">5.6.2.4</ecNumber>
    </recommendedName>
</protein>
<dbReference type="GO" id="GO:0000725">
    <property type="term" value="P:recombinational repair"/>
    <property type="evidence" value="ECO:0007669"/>
    <property type="project" value="TreeGrafter"/>
</dbReference>
<dbReference type="Pfam" id="PF00580">
    <property type="entry name" value="UvrD-helicase"/>
    <property type="match status" value="1"/>
</dbReference>
<evidence type="ECO:0000256" key="10">
    <source>
        <dbReference type="ARBA" id="ARBA00048988"/>
    </source>
</evidence>
<comment type="similarity">
    <text evidence="1">Belongs to the helicase family. UvrD subfamily.</text>
</comment>
<name>A0A2Z4LLA9_9BACT</name>
<accession>A0A2Z4LLA9</accession>
<dbReference type="AlphaFoldDB" id="A0A2Z4LLA9"/>
<keyword evidence="12" id="KW-1185">Reference proteome</keyword>
<evidence type="ECO:0000313" key="11">
    <source>
        <dbReference type="EMBL" id="AWX42532.1"/>
    </source>
</evidence>
<comment type="catalytic activity">
    <reaction evidence="10">
        <text>ATP + H2O = ADP + phosphate + H(+)</text>
        <dbReference type="Rhea" id="RHEA:13065"/>
        <dbReference type="ChEBI" id="CHEBI:15377"/>
        <dbReference type="ChEBI" id="CHEBI:15378"/>
        <dbReference type="ChEBI" id="CHEBI:30616"/>
        <dbReference type="ChEBI" id="CHEBI:43474"/>
        <dbReference type="ChEBI" id="CHEBI:456216"/>
        <dbReference type="EC" id="5.6.2.4"/>
    </reaction>
</comment>
<dbReference type="RefSeq" id="WP_029330576.1">
    <property type="nucleotide sequence ID" value="NZ_CP030103.1"/>
</dbReference>
<dbReference type="EC" id="5.6.2.4" evidence="9"/>
<evidence type="ECO:0000256" key="3">
    <source>
        <dbReference type="ARBA" id="ARBA00022801"/>
    </source>
</evidence>
<evidence type="ECO:0000256" key="8">
    <source>
        <dbReference type="ARBA" id="ARBA00034617"/>
    </source>
</evidence>
<dbReference type="PANTHER" id="PTHR11070">
    <property type="entry name" value="UVRD / RECB / PCRA DNA HELICASE FAMILY MEMBER"/>
    <property type="match status" value="1"/>
</dbReference>
<dbReference type="CDD" id="cd17932">
    <property type="entry name" value="DEXQc_UvrD"/>
    <property type="match status" value="1"/>
</dbReference>
<dbReference type="GO" id="GO:0033202">
    <property type="term" value="C:DNA helicase complex"/>
    <property type="evidence" value="ECO:0007669"/>
    <property type="project" value="TreeGrafter"/>
</dbReference>
<dbReference type="SUPFAM" id="SSF52540">
    <property type="entry name" value="P-loop containing nucleoside triphosphate hydrolases"/>
    <property type="match status" value="1"/>
</dbReference>
<dbReference type="Gene3D" id="3.40.50.300">
    <property type="entry name" value="P-loop containing nucleotide triphosphate hydrolases"/>
    <property type="match status" value="2"/>
</dbReference>
<dbReference type="OrthoDB" id="9810135at2"/>
<gene>
    <name evidence="11" type="ORF">DK849_00310</name>
</gene>
<evidence type="ECO:0000256" key="6">
    <source>
        <dbReference type="ARBA" id="ARBA00023125"/>
    </source>
</evidence>
<evidence type="ECO:0000313" key="12">
    <source>
        <dbReference type="Proteomes" id="UP000249865"/>
    </source>
</evidence>
<dbReference type="Gene3D" id="1.10.486.10">
    <property type="entry name" value="PCRA, domain 4"/>
    <property type="match status" value="1"/>
</dbReference>
<dbReference type="GO" id="GO:0043138">
    <property type="term" value="F:3'-5' DNA helicase activity"/>
    <property type="evidence" value="ECO:0007669"/>
    <property type="project" value="UniProtKB-EC"/>
</dbReference>
<keyword evidence="5" id="KW-0067">ATP-binding</keyword>
<dbReference type="Gene3D" id="1.10.10.160">
    <property type="match status" value="1"/>
</dbReference>
<reference evidence="12" key="1">
    <citation type="submission" date="2018-06" db="EMBL/GenBank/DDBJ databases">
        <title>Complete genome sequences of Mycoplasma anatis, M. anseris and M. cloacale type strains.</title>
        <authorList>
            <person name="Grozner D."/>
            <person name="Forro B."/>
            <person name="Sulyok K.M."/>
            <person name="Marton S."/>
            <person name="Kreizinger Z."/>
            <person name="Banyai K."/>
            <person name="Gyuranecz M."/>
        </authorList>
    </citation>
    <scope>NUCLEOTIDE SEQUENCE [LARGE SCALE GENOMIC DNA]</scope>
    <source>
        <strain evidence="12">NCTC 10199</strain>
    </source>
</reference>
<keyword evidence="4 11" id="KW-0347">Helicase</keyword>
<evidence type="ECO:0000256" key="9">
    <source>
        <dbReference type="ARBA" id="ARBA00034808"/>
    </source>
</evidence>
<dbReference type="InterPro" id="IPR027417">
    <property type="entry name" value="P-loop_NTPase"/>
</dbReference>